<dbReference type="PANTHER" id="PTHR31635">
    <property type="entry name" value="REVERSE TRANSCRIPTASE DOMAIN-CONTAINING PROTEIN-RELATED"/>
    <property type="match status" value="1"/>
</dbReference>
<dbReference type="InterPro" id="IPR000477">
    <property type="entry name" value="RT_dom"/>
</dbReference>
<evidence type="ECO:0000259" key="1">
    <source>
        <dbReference type="PROSITE" id="PS50878"/>
    </source>
</evidence>
<reference evidence="2 3" key="1">
    <citation type="journal article" date="2020" name="Mol. Biol. Evol.">
        <title>Distinct Expression and Methylation Patterns for Genes with Different Fates following a Single Whole-Genome Duplication in Flowering Plants.</title>
        <authorList>
            <person name="Shi T."/>
            <person name="Rahmani R.S."/>
            <person name="Gugger P.F."/>
            <person name="Wang M."/>
            <person name="Li H."/>
            <person name="Zhang Y."/>
            <person name="Li Z."/>
            <person name="Wang Q."/>
            <person name="Van de Peer Y."/>
            <person name="Marchal K."/>
            <person name="Chen J."/>
        </authorList>
    </citation>
    <scope>NUCLEOTIDE SEQUENCE [LARGE SCALE GENOMIC DNA]</scope>
    <source>
        <tissue evidence="2">Leaf</tissue>
    </source>
</reference>
<sequence length="168" mass="19378">MCLCEEQNDFHFLKNQKSGKTFYMAIKINLNKAYDRLEWPYIIKVLDKLGINSHWQGLIQSCISSVEFAFKINGTQRGKVKPCRGIRQGDPLPPYIFILAVQALSLIIQDSVQNGRLHPLRFKRSGMSISHMFYTDDCLLFLKANIQNALQIKKKTRNTLKSWGNLLT</sequence>
<evidence type="ECO:0000313" key="2">
    <source>
        <dbReference type="EMBL" id="DAD35521.1"/>
    </source>
</evidence>
<accession>A0A822YVC4</accession>
<feature type="domain" description="Reverse transcriptase" evidence="1">
    <location>
        <begin position="1"/>
        <end position="168"/>
    </location>
</feature>
<protein>
    <recommendedName>
        <fullName evidence="1">Reverse transcriptase domain-containing protein</fullName>
    </recommendedName>
</protein>
<proteinExistence type="predicted"/>
<dbReference type="Proteomes" id="UP000607653">
    <property type="component" value="Unassembled WGS sequence"/>
</dbReference>
<keyword evidence="3" id="KW-1185">Reference proteome</keyword>
<dbReference type="PROSITE" id="PS50878">
    <property type="entry name" value="RT_POL"/>
    <property type="match status" value="1"/>
</dbReference>
<dbReference type="Pfam" id="PF00078">
    <property type="entry name" value="RVT_1"/>
    <property type="match status" value="1"/>
</dbReference>
<name>A0A822YVC4_NELNU</name>
<evidence type="ECO:0000313" key="3">
    <source>
        <dbReference type="Proteomes" id="UP000607653"/>
    </source>
</evidence>
<comment type="caution">
    <text evidence="2">The sequence shown here is derived from an EMBL/GenBank/DDBJ whole genome shotgun (WGS) entry which is preliminary data.</text>
</comment>
<dbReference type="EMBL" id="DUZY01000004">
    <property type="protein sequence ID" value="DAD35521.1"/>
    <property type="molecule type" value="Genomic_DNA"/>
</dbReference>
<dbReference type="PANTHER" id="PTHR31635:SF196">
    <property type="entry name" value="REVERSE TRANSCRIPTASE DOMAIN-CONTAINING PROTEIN-RELATED"/>
    <property type="match status" value="1"/>
</dbReference>
<gene>
    <name evidence="2" type="ORF">HUJ06_006161</name>
</gene>
<organism evidence="2 3">
    <name type="scientific">Nelumbo nucifera</name>
    <name type="common">Sacred lotus</name>
    <dbReference type="NCBI Taxonomy" id="4432"/>
    <lineage>
        <taxon>Eukaryota</taxon>
        <taxon>Viridiplantae</taxon>
        <taxon>Streptophyta</taxon>
        <taxon>Embryophyta</taxon>
        <taxon>Tracheophyta</taxon>
        <taxon>Spermatophyta</taxon>
        <taxon>Magnoliopsida</taxon>
        <taxon>Proteales</taxon>
        <taxon>Nelumbonaceae</taxon>
        <taxon>Nelumbo</taxon>
    </lineage>
</organism>
<dbReference type="AlphaFoldDB" id="A0A822YVC4"/>